<dbReference type="InterPro" id="IPR040079">
    <property type="entry name" value="Glutathione_S-Trfase"/>
</dbReference>
<protein>
    <submittedName>
        <fullName evidence="2">Thioredoxin-like protein</fullName>
    </submittedName>
</protein>
<dbReference type="PANTHER" id="PTHR43968:SF6">
    <property type="entry name" value="GLUTATHIONE S-TRANSFERASE OMEGA"/>
    <property type="match status" value="1"/>
</dbReference>
<dbReference type="InterPro" id="IPR036249">
    <property type="entry name" value="Thioredoxin-like_sf"/>
</dbReference>
<dbReference type="STRING" id="1314778.A0A5C3PDV3"/>
<dbReference type="PANTHER" id="PTHR43968">
    <property type="match status" value="1"/>
</dbReference>
<dbReference type="Proteomes" id="UP000308197">
    <property type="component" value="Unassembled WGS sequence"/>
</dbReference>
<reference evidence="2 3" key="1">
    <citation type="journal article" date="2019" name="Nat. Ecol. Evol.">
        <title>Megaphylogeny resolves global patterns of mushroom evolution.</title>
        <authorList>
            <person name="Varga T."/>
            <person name="Krizsan K."/>
            <person name="Foldi C."/>
            <person name="Dima B."/>
            <person name="Sanchez-Garcia M."/>
            <person name="Sanchez-Ramirez S."/>
            <person name="Szollosi G.J."/>
            <person name="Szarkandi J.G."/>
            <person name="Papp V."/>
            <person name="Albert L."/>
            <person name="Andreopoulos W."/>
            <person name="Angelini C."/>
            <person name="Antonin V."/>
            <person name="Barry K.W."/>
            <person name="Bougher N.L."/>
            <person name="Buchanan P."/>
            <person name="Buyck B."/>
            <person name="Bense V."/>
            <person name="Catcheside P."/>
            <person name="Chovatia M."/>
            <person name="Cooper J."/>
            <person name="Damon W."/>
            <person name="Desjardin D."/>
            <person name="Finy P."/>
            <person name="Geml J."/>
            <person name="Haridas S."/>
            <person name="Hughes K."/>
            <person name="Justo A."/>
            <person name="Karasinski D."/>
            <person name="Kautmanova I."/>
            <person name="Kiss B."/>
            <person name="Kocsube S."/>
            <person name="Kotiranta H."/>
            <person name="LaButti K.M."/>
            <person name="Lechner B.E."/>
            <person name="Liimatainen K."/>
            <person name="Lipzen A."/>
            <person name="Lukacs Z."/>
            <person name="Mihaltcheva S."/>
            <person name="Morgado L.N."/>
            <person name="Niskanen T."/>
            <person name="Noordeloos M.E."/>
            <person name="Ohm R.A."/>
            <person name="Ortiz-Santana B."/>
            <person name="Ovrebo C."/>
            <person name="Racz N."/>
            <person name="Riley R."/>
            <person name="Savchenko A."/>
            <person name="Shiryaev A."/>
            <person name="Soop K."/>
            <person name="Spirin V."/>
            <person name="Szebenyi C."/>
            <person name="Tomsovsky M."/>
            <person name="Tulloss R.E."/>
            <person name="Uehling J."/>
            <person name="Grigoriev I.V."/>
            <person name="Vagvolgyi C."/>
            <person name="Papp T."/>
            <person name="Martin F.M."/>
            <person name="Miettinen O."/>
            <person name="Hibbett D.S."/>
            <person name="Nagy L.G."/>
        </authorList>
    </citation>
    <scope>NUCLEOTIDE SEQUENCE [LARGE SCALE GENOMIC DNA]</scope>
    <source>
        <strain evidence="2 3">HHB13444</strain>
    </source>
</reference>
<dbReference type="GO" id="GO:0005737">
    <property type="term" value="C:cytoplasm"/>
    <property type="evidence" value="ECO:0007669"/>
    <property type="project" value="TreeGrafter"/>
</dbReference>
<dbReference type="Pfam" id="PF13409">
    <property type="entry name" value="GST_N_2"/>
    <property type="match status" value="1"/>
</dbReference>
<organism evidence="2 3">
    <name type="scientific">Polyporus arcularius HHB13444</name>
    <dbReference type="NCBI Taxonomy" id="1314778"/>
    <lineage>
        <taxon>Eukaryota</taxon>
        <taxon>Fungi</taxon>
        <taxon>Dikarya</taxon>
        <taxon>Basidiomycota</taxon>
        <taxon>Agaricomycotina</taxon>
        <taxon>Agaricomycetes</taxon>
        <taxon>Polyporales</taxon>
        <taxon>Polyporaceae</taxon>
        <taxon>Polyporus</taxon>
    </lineage>
</organism>
<keyword evidence="3" id="KW-1185">Reference proteome</keyword>
<sequence length="232" mass="25562">MSQMKKITFYTFPYSPYAHRVHIALEEAKAAYIQYVVNLADKPAWYAAKVNPAGKVPSLAYGGANSAVPEDPSPESEVIAESLIILEFIADLFPESPSPPTTLCAAPKHSIFIHAFDRVFYGGESADKLASALEHIQKLLPDTGLFAVGEWCIADAAAAPFLARTWMLLEHDIGKYPRGEGKSTLEVLRGPKFARIAKYLEDIKRRASLAATWDENVQLAVWAAYPPVLRTQ</sequence>
<dbReference type="PROSITE" id="PS50404">
    <property type="entry name" value="GST_NTER"/>
    <property type="match status" value="1"/>
</dbReference>
<evidence type="ECO:0000313" key="2">
    <source>
        <dbReference type="EMBL" id="TFK87756.1"/>
    </source>
</evidence>
<evidence type="ECO:0000313" key="3">
    <source>
        <dbReference type="Proteomes" id="UP000308197"/>
    </source>
</evidence>
<accession>A0A5C3PDV3</accession>
<dbReference type="EMBL" id="ML211140">
    <property type="protein sequence ID" value="TFK87756.1"/>
    <property type="molecule type" value="Genomic_DNA"/>
</dbReference>
<gene>
    <name evidence="2" type="ORF">K466DRAFT_645762</name>
</gene>
<proteinExistence type="predicted"/>
<dbReference type="Gene3D" id="1.20.1050.10">
    <property type="match status" value="1"/>
</dbReference>
<dbReference type="AlphaFoldDB" id="A0A5C3PDV3"/>
<dbReference type="SUPFAM" id="SSF52833">
    <property type="entry name" value="Thioredoxin-like"/>
    <property type="match status" value="1"/>
</dbReference>
<dbReference type="InterPro" id="IPR004045">
    <property type="entry name" value="Glutathione_S-Trfase_N"/>
</dbReference>
<dbReference type="CDD" id="cd00570">
    <property type="entry name" value="GST_N_family"/>
    <property type="match status" value="1"/>
</dbReference>
<name>A0A5C3PDV3_9APHY</name>
<dbReference type="SFLD" id="SFLDS00019">
    <property type="entry name" value="Glutathione_Transferase_(cytos"/>
    <property type="match status" value="1"/>
</dbReference>
<evidence type="ECO:0000259" key="1">
    <source>
        <dbReference type="PROSITE" id="PS50404"/>
    </source>
</evidence>
<feature type="domain" description="GST N-terminal" evidence="1">
    <location>
        <begin position="5"/>
        <end position="97"/>
    </location>
</feature>
<dbReference type="Gene3D" id="3.40.30.10">
    <property type="entry name" value="Glutaredoxin"/>
    <property type="match status" value="1"/>
</dbReference>
<dbReference type="InterPro" id="IPR050983">
    <property type="entry name" value="GST_Omega/HSP26"/>
</dbReference>
<dbReference type="InParanoid" id="A0A5C3PDV3"/>